<comment type="catalytic activity">
    <reaction evidence="10 12">
        <text>O-phospho-L-serine + 2-oxoglutarate = 3-phosphooxypyruvate + L-glutamate</text>
        <dbReference type="Rhea" id="RHEA:14329"/>
        <dbReference type="ChEBI" id="CHEBI:16810"/>
        <dbReference type="ChEBI" id="CHEBI:18110"/>
        <dbReference type="ChEBI" id="CHEBI:29985"/>
        <dbReference type="ChEBI" id="CHEBI:57524"/>
        <dbReference type="EC" id="2.6.1.52"/>
    </reaction>
</comment>
<dbReference type="AlphaFoldDB" id="A0A6P7FK76"/>
<dbReference type="FunFam" id="3.90.1150.10:FF:000006">
    <property type="entry name" value="Phosphoserine aminotransferase"/>
    <property type="match status" value="1"/>
</dbReference>
<proteinExistence type="inferred from homology"/>
<protein>
    <recommendedName>
        <fullName evidence="12">Phosphoserine aminotransferase</fullName>
        <ecNumber evidence="12">2.6.1.52</ecNumber>
    </recommendedName>
</protein>
<reference evidence="14" key="1">
    <citation type="submission" date="2025-08" db="UniProtKB">
        <authorList>
            <consortium name="RefSeq"/>
        </authorList>
    </citation>
    <scope>IDENTIFICATION</scope>
    <source>
        <tissue evidence="14">Whole insect</tissue>
    </source>
</reference>
<comment type="pathway">
    <text evidence="2 12">Amino-acid biosynthesis; L-serine biosynthesis; L-serine from 3-phospho-D-glycerate: step 2/3.</text>
</comment>
<dbReference type="InterPro" id="IPR020578">
    <property type="entry name" value="Aminotrans_V_PyrdxlP_BS"/>
</dbReference>
<dbReference type="NCBIfam" id="TIGR01364">
    <property type="entry name" value="serC_1"/>
    <property type="match status" value="1"/>
</dbReference>
<dbReference type="SUPFAM" id="SSF53383">
    <property type="entry name" value="PLP-dependent transferases"/>
    <property type="match status" value="1"/>
</dbReference>
<dbReference type="InterPro" id="IPR015424">
    <property type="entry name" value="PyrdxlP-dep_Trfase"/>
</dbReference>
<dbReference type="GO" id="GO:0030170">
    <property type="term" value="F:pyridoxal phosphate binding"/>
    <property type="evidence" value="ECO:0007669"/>
    <property type="project" value="TreeGrafter"/>
</dbReference>
<dbReference type="GO" id="GO:0006564">
    <property type="term" value="P:L-serine biosynthetic process"/>
    <property type="evidence" value="ECO:0007669"/>
    <property type="project" value="UniProtKB-KW"/>
</dbReference>
<accession>A0A6P7FK76</accession>
<sequence>MDKKRVINFGAGPAKLPREVLEDIQKEILSYGETGMSITEISHRSDEYAEINANAQKTLRNLLTIPVNYKILFMAGGGQGAFSAIPMNLIGRTGSADYLVTGIWSKVAAEEAKKYGKINIAATEGQISDPEVWKLDPNAAYVFYCDNDTIDGTEFPVTPNTGTVPLVADMSSNILTKEIDVSKFGIIFAASQKNLGTTGLALLIIREDLLGYAAPYCPGILNFKTLNEYNSILNTPPIFPIYVMDKIFKWIRRNGGLPAMESSCRIKSQLLYDTIDQSNNFYHSPTVKNVRSRINITFRINGGDEDIEKEFLDEAAKESMLQLKGHKLVGGIRASLFNSVTVEEVKKLVVFMNEFRRKYENKR</sequence>
<evidence type="ECO:0000256" key="2">
    <source>
        <dbReference type="ARBA" id="ARBA00005099"/>
    </source>
</evidence>
<evidence type="ECO:0000259" key="13">
    <source>
        <dbReference type="Pfam" id="PF00266"/>
    </source>
</evidence>
<evidence type="ECO:0000256" key="11">
    <source>
        <dbReference type="RuleBase" id="RU004504"/>
    </source>
</evidence>
<dbReference type="NCBIfam" id="NF003764">
    <property type="entry name" value="PRK05355.1"/>
    <property type="match status" value="1"/>
</dbReference>
<dbReference type="HAMAP" id="MF_00160">
    <property type="entry name" value="SerC_aminotrans_5"/>
    <property type="match status" value="1"/>
</dbReference>
<evidence type="ECO:0000256" key="12">
    <source>
        <dbReference type="RuleBase" id="RU004505"/>
    </source>
</evidence>
<keyword evidence="4 12" id="KW-0032">Aminotransferase</keyword>
<evidence type="ECO:0000256" key="5">
    <source>
        <dbReference type="ARBA" id="ARBA00022605"/>
    </source>
</evidence>
<gene>
    <name evidence="14" type="primary">LOC114331118</name>
</gene>
<dbReference type="EC" id="2.6.1.52" evidence="12"/>
<comment type="similarity">
    <text evidence="3">Belongs to the class-V pyridoxal-phosphate-dependent aminotransferase family. SerC subfamily.</text>
</comment>
<evidence type="ECO:0000256" key="3">
    <source>
        <dbReference type="ARBA" id="ARBA00006904"/>
    </source>
</evidence>
<dbReference type="PROSITE" id="PS00595">
    <property type="entry name" value="AA_TRANSFER_CLASS_5"/>
    <property type="match status" value="1"/>
</dbReference>
<dbReference type="Gene3D" id="3.90.1150.10">
    <property type="entry name" value="Aspartate Aminotransferase, domain 1"/>
    <property type="match status" value="1"/>
</dbReference>
<dbReference type="UniPathway" id="UPA00244">
    <property type="reaction ID" value="UER00311"/>
</dbReference>
<organism evidence="14">
    <name type="scientific">Diabrotica virgifera virgifera</name>
    <name type="common">western corn rootworm</name>
    <dbReference type="NCBI Taxonomy" id="50390"/>
    <lineage>
        <taxon>Eukaryota</taxon>
        <taxon>Metazoa</taxon>
        <taxon>Ecdysozoa</taxon>
        <taxon>Arthropoda</taxon>
        <taxon>Hexapoda</taxon>
        <taxon>Insecta</taxon>
        <taxon>Pterygota</taxon>
        <taxon>Neoptera</taxon>
        <taxon>Endopterygota</taxon>
        <taxon>Coleoptera</taxon>
        <taxon>Polyphaga</taxon>
        <taxon>Cucujiformia</taxon>
        <taxon>Chrysomeloidea</taxon>
        <taxon>Chrysomelidae</taxon>
        <taxon>Galerucinae</taxon>
        <taxon>Diabroticina</taxon>
        <taxon>Diabroticites</taxon>
        <taxon>Diabrotica</taxon>
    </lineage>
</organism>
<dbReference type="InterPro" id="IPR000192">
    <property type="entry name" value="Aminotrans_V_dom"/>
</dbReference>
<dbReference type="InterPro" id="IPR022278">
    <property type="entry name" value="Pser_aminoTfrase"/>
</dbReference>
<feature type="domain" description="Aminotransferase class V" evidence="13">
    <location>
        <begin position="7"/>
        <end position="348"/>
    </location>
</feature>
<dbReference type="PANTHER" id="PTHR43247:SF1">
    <property type="entry name" value="PHOSPHOSERINE AMINOTRANSFERASE"/>
    <property type="match status" value="1"/>
</dbReference>
<dbReference type="PIRSF" id="PIRSF000525">
    <property type="entry name" value="SerC"/>
    <property type="match status" value="1"/>
</dbReference>
<evidence type="ECO:0000256" key="4">
    <source>
        <dbReference type="ARBA" id="ARBA00022576"/>
    </source>
</evidence>
<dbReference type="InterPro" id="IPR015422">
    <property type="entry name" value="PyrdxlP-dep_Trfase_small"/>
</dbReference>
<evidence type="ECO:0000313" key="14">
    <source>
        <dbReference type="RefSeq" id="XP_028136396.1"/>
    </source>
</evidence>
<keyword evidence="7" id="KW-0663">Pyridoxal phosphate</keyword>
<dbReference type="UniPathway" id="UPA00135">
    <property type="reaction ID" value="UER00197"/>
</dbReference>
<dbReference type="InterPro" id="IPR015421">
    <property type="entry name" value="PyrdxlP-dep_Trfase_major"/>
</dbReference>
<dbReference type="Gene3D" id="3.40.640.10">
    <property type="entry name" value="Type I PLP-dependent aspartate aminotransferase-like (Major domain)"/>
    <property type="match status" value="1"/>
</dbReference>
<keyword evidence="6 12" id="KW-0808">Transferase</keyword>
<dbReference type="GO" id="GO:0004648">
    <property type="term" value="F:O-phospho-L-serine:2-oxoglutarate aminotransferase activity"/>
    <property type="evidence" value="ECO:0007669"/>
    <property type="project" value="UniProtKB-EC"/>
</dbReference>
<keyword evidence="5 12" id="KW-0028">Amino-acid biosynthesis</keyword>
<dbReference type="GO" id="GO:0005737">
    <property type="term" value="C:cytoplasm"/>
    <property type="evidence" value="ECO:0007669"/>
    <property type="project" value="TreeGrafter"/>
</dbReference>
<dbReference type="OrthoDB" id="1703350at2759"/>
<dbReference type="FunFam" id="3.40.640.10:FF:000010">
    <property type="entry name" value="Phosphoserine aminotransferase"/>
    <property type="match status" value="1"/>
</dbReference>
<dbReference type="Pfam" id="PF00266">
    <property type="entry name" value="Aminotran_5"/>
    <property type="match status" value="1"/>
</dbReference>
<evidence type="ECO:0000256" key="7">
    <source>
        <dbReference type="ARBA" id="ARBA00022898"/>
    </source>
</evidence>
<evidence type="ECO:0000256" key="10">
    <source>
        <dbReference type="ARBA" id="ARBA00049007"/>
    </source>
</evidence>
<evidence type="ECO:0000256" key="9">
    <source>
        <dbReference type="ARBA" id="ARBA00047630"/>
    </source>
</evidence>
<keyword evidence="8 12" id="KW-0718">Serine biosynthesis</keyword>
<name>A0A6P7FK76_DIAVI</name>
<comment type="cofactor">
    <cofactor evidence="1 11">
        <name>pyridoxal 5'-phosphate</name>
        <dbReference type="ChEBI" id="CHEBI:597326"/>
    </cofactor>
</comment>
<evidence type="ECO:0000256" key="8">
    <source>
        <dbReference type="ARBA" id="ARBA00023299"/>
    </source>
</evidence>
<comment type="catalytic activity">
    <reaction evidence="9">
        <text>4-(phosphooxy)-L-threonine + 2-oxoglutarate = (R)-3-hydroxy-2-oxo-4-phosphooxybutanoate + L-glutamate</text>
        <dbReference type="Rhea" id="RHEA:16573"/>
        <dbReference type="ChEBI" id="CHEBI:16810"/>
        <dbReference type="ChEBI" id="CHEBI:29985"/>
        <dbReference type="ChEBI" id="CHEBI:58452"/>
        <dbReference type="ChEBI" id="CHEBI:58538"/>
        <dbReference type="EC" id="2.6.1.52"/>
    </reaction>
</comment>
<dbReference type="RefSeq" id="XP_028136396.1">
    <property type="nucleotide sequence ID" value="XM_028280595.1"/>
</dbReference>
<evidence type="ECO:0000256" key="6">
    <source>
        <dbReference type="ARBA" id="ARBA00022679"/>
    </source>
</evidence>
<dbReference type="InParanoid" id="A0A6P7FK76"/>
<dbReference type="PANTHER" id="PTHR43247">
    <property type="entry name" value="PHOSPHOSERINE AMINOTRANSFERASE"/>
    <property type="match status" value="1"/>
</dbReference>
<evidence type="ECO:0000256" key="1">
    <source>
        <dbReference type="ARBA" id="ARBA00001933"/>
    </source>
</evidence>